<keyword evidence="3" id="KW-1185">Reference proteome</keyword>
<comment type="caution">
    <text evidence="2">The sequence shown here is derived from an EMBL/GenBank/DDBJ whole genome shotgun (WGS) entry which is preliminary data.</text>
</comment>
<evidence type="ECO:0000313" key="2">
    <source>
        <dbReference type="EMBL" id="CAJ0927781.1"/>
    </source>
</evidence>
<protein>
    <submittedName>
        <fullName evidence="2">Uncharacterized protein</fullName>
    </submittedName>
</protein>
<proteinExistence type="predicted"/>
<dbReference type="EMBL" id="CAUEEQ010004570">
    <property type="protein sequence ID" value="CAJ0927781.1"/>
    <property type="molecule type" value="Genomic_DNA"/>
</dbReference>
<evidence type="ECO:0000256" key="1">
    <source>
        <dbReference type="SAM" id="MobiDB-lite"/>
    </source>
</evidence>
<reference evidence="2" key="1">
    <citation type="submission" date="2023-07" db="EMBL/GenBank/DDBJ databases">
        <authorList>
            <person name="Stuckert A."/>
        </authorList>
    </citation>
    <scope>NUCLEOTIDE SEQUENCE</scope>
</reference>
<sequence length="69" mass="7204">MAQQRGVSGLRFNKDQNIGSKVGSVGQVEMQSAGTVGGGSNPKFSDISVVSEPESDPDGDYVCLQSRTL</sequence>
<organism evidence="2 3">
    <name type="scientific">Ranitomeya imitator</name>
    <name type="common">mimic poison frog</name>
    <dbReference type="NCBI Taxonomy" id="111125"/>
    <lineage>
        <taxon>Eukaryota</taxon>
        <taxon>Metazoa</taxon>
        <taxon>Chordata</taxon>
        <taxon>Craniata</taxon>
        <taxon>Vertebrata</taxon>
        <taxon>Euteleostomi</taxon>
        <taxon>Amphibia</taxon>
        <taxon>Batrachia</taxon>
        <taxon>Anura</taxon>
        <taxon>Neobatrachia</taxon>
        <taxon>Hyloidea</taxon>
        <taxon>Dendrobatidae</taxon>
        <taxon>Dendrobatinae</taxon>
        <taxon>Ranitomeya</taxon>
    </lineage>
</organism>
<gene>
    <name evidence="2" type="ORF">RIMI_LOCUS3122703</name>
</gene>
<accession>A0ABN9KX63</accession>
<feature type="region of interest" description="Disordered" evidence="1">
    <location>
        <begin position="31"/>
        <end position="59"/>
    </location>
</feature>
<evidence type="ECO:0000313" key="3">
    <source>
        <dbReference type="Proteomes" id="UP001176940"/>
    </source>
</evidence>
<name>A0ABN9KX63_9NEOB</name>
<dbReference type="Proteomes" id="UP001176940">
    <property type="component" value="Unassembled WGS sequence"/>
</dbReference>